<dbReference type="InterPro" id="IPR050377">
    <property type="entry name" value="Radical_SAM_PqqE_MftC-like"/>
</dbReference>
<proteinExistence type="predicted"/>
<dbReference type="InterPro" id="IPR024032">
    <property type="entry name" value="rSAM_paired_HxsC"/>
</dbReference>
<evidence type="ECO:0000259" key="6">
    <source>
        <dbReference type="Pfam" id="PF04055"/>
    </source>
</evidence>
<dbReference type="SFLD" id="SFLDS00029">
    <property type="entry name" value="Radical_SAM"/>
    <property type="match status" value="1"/>
</dbReference>
<dbReference type="InterPro" id="IPR058240">
    <property type="entry name" value="rSAM_sf"/>
</dbReference>
<evidence type="ECO:0000256" key="4">
    <source>
        <dbReference type="ARBA" id="ARBA00023004"/>
    </source>
</evidence>
<evidence type="ECO:0000313" key="8">
    <source>
        <dbReference type="Proteomes" id="UP000266693"/>
    </source>
</evidence>
<dbReference type="Proteomes" id="UP000266693">
    <property type="component" value="Unassembled WGS sequence"/>
</dbReference>
<dbReference type="PANTHER" id="PTHR11228">
    <property type="entry name" value="RADICAL SAM DOMAIN PROTEIN"/>
    <property type="match status" value="1"/>
</dbReference>
<dbReference type="OrthoDB" id="4501241at2"/>
<keyword evidence="4" id="KW-0408">Iron</keyword>
<protein>
    <submittedName>
        <fullName evidence="7">His-Xaa-Ser system radical SAM maturase HxsC</fullName>
    </submittedName>
</protein>
<keyword evidence="2" id="KW-0949">S-adenosyl-L-methionine</keyword>
<comment type="cofactor">
    <cofactor evidence="1">
        <name>[4Fe-4S] cluster</name>
        <dbReference type="ChEBI" id="CHEBI:49883"/>
    </cofactor>
</comment>
<evidence type="ECO:0000256" key="3">
    <source>
        <dbReference type="ARBA" id="ARBA00022723"/>
    </source>
</evidence>
<organism evidence="7 8">
    <name type="scientific">Sphingomonas gilva</name>
    <dbReference type="NCBI Taxonomy" id="2305907"/>
    <lineage>
        <taxon>Bacteria</taxon>
        <taxon>Pseudomonadati</taxon>
        <taxon>Pseudomonadota</taxon>
        <taxon>Alphaproteobacteria</taxon>
        <taxon>Sphingomonadales</taxon>
        <taxon>Sphingomonadaceae</taxon>
        <taxon>Sphingomonas</taxon>
    </lineage>
</organism>
<dbReference type="GO" id="GO:0003824">
    <property type="term" value="F:catalytic activity"/>
    <property type="evidence" value="ECO:0007669"/>
    <property type="project" value="InterPro"/>
</dbReference>
<dbReference type="GO" id="GO:0046872">
    <property type="term" value="F:metal ion binding"/>
    <property type="evidence" value="ECO:0007669"/>
    <property type="project" value="UniProtKB-KW"/>
</dbReference>
<name>A0A396S489_9SPHN</name>
<gene>
    <name evidence="7" type="primary">hxsC</name>
    <name evidence="7" type="ORF">D1610_07080</name>
</gene>
<dbReference type="Gene3D" id="3.20.20.70">
    <property type="entry name" value="Aldolase class I"/>
    <property type="match status" value="1"/>
</dbReference>
<dbReference type="PANTHER" id="PTHR11228:SF7">
    <property type="entry name" value="PQQA PEPTIDE CYCLASE"/>
    <property type="match status" value="1"/>
</dbReference>
<comment type="caution">
    <text evidence="7">The sequence shown here is derived from an EMBL/GenBank/DDBJ whole genome shotgun (WGS) entry which is preliminary data.</text>
</comment>
<dbReference type="NCBIfam" id="TIGR03977">
    <property type="entry name" value="rSAM_pair_HxsC"/>
    <property type="match status" value="1"/>
</dbReference>
<keyword evidence="5" id="KW-0411">Iron-sulfur</keyword>
<feature type="domain" description="Radical SAM core" evidence="6">
    <location>
        <begin position="87"/>
        <end position="229"/>
    </location>
</feature>
<sequence>MIPLALTAQCDAPAPFVTRLRRARSDHPHDSWCVATTTAQSVWCGLRGLIQLDCPAASLDGDVVLVDPGADRAERMLRAGSRHNSLLVTERCDQLCTMCSQPPKKTHTDRFALLTEACLLAERDAVIGITGGEPTLFKHALLGMIETVLSERPDLRFHVLSNGQHFERGDIERLRAPHYRRVVWGIPLYADDADLHDRIVGKAGAFERLHDSFDHLLLAGARVELRTVLLANALDRLPYLARHVVVLLSHVEQWSLMGLENIGFARSRWAKLYVDLRTQFGPLGEALDIATLHGLPARLFNLPLCHVPSAFRHHAVASISDWKQRFAAGCASCRARSDCSGFFEWHPAHLLDEVEPL</sequence>
<evidence type="ECO:0000256" key="2">
    <source>
        <dbReference type="ARBA" id="ARBA00022691"/>
    </source>
</evidence>
<keyword evidence="3" id="KW-0479">Metal-binding</keyword>
<accession>A0A396S489</accession>
<dbReference type="EMBL" id="QWLV01000002">
    <property type="protein sequence ID" value="RHW18235.1"/>
    <property type="molecule type" value="Genomic_DNA"/>
</dbReference>
<reference evidence="7 8" key="1">
    <citation type="submission" date="2018-08" db="EMBL/GenBank/DDBJ databases">
        <title>The multiple taxonomic identification of Sphingomonas gilva.</title>
        <authorList>
            <person name="Zhu D."/>
            <person name="Zheng S."/>
        </authorList>
    </citation>
    <scope>NUCLEOTIDE SEQUENCE [LARGE SCALE GENOMIC DNA]</scope>
    <source>
        <strain evidence="7 8">ZDH117</strain>
    </source>
</reference>
<dbReference type="SFLD" id="SFLDG01103">
    <property type="entry name" value="Uncharacterised_Radical_SAM_Su"/>
    <property type="match status" value="1"/>
</dbReference>
<dbReference type="CDD" id="cd01335">
    <property type="entry name" value="Radical_SAM"/>
    <property type="match status" value="1"/>
</dbReference>
<keyword evidence="8" id="KW-1185">Reference proteome</keyword>
<evidence type="ECO:0000256" key="1">
    <source>
        <dbReference type="ARBA" id="ARBA00001966"/>
    </source>
</evidence>
<evidence type="ECO:0000313" key="7">
    <source>
        <dbReference type="EMBL" id="RHW18235.1"/>
    </source>
</evidence>
<dbReference type="SUPFAM" id="SSF102114">
    <property type="entry name" value="Radical SAM enzymes"/>
    <property type="match status" value="1"/>
</dbReference>
<dbReference type="AlphaFoldDB" id="A0A396S489"/>
<evidence type="ECO:0000256" key="5">
    <source>
        <dbReference type="ARBA" id="ARBA00023014"/>
    </source>
</evidence>
<dbReference type="InterPro" id="IPR013785">
    <property type="entry name" value="Aldolase_TIM"/>
</dbReference>
<dbReference type="GO" id="GO:0051536">
    <property type="term" value="F:iron-sulfur cluster binding"/>
    <property type="evidence" value="ECO:0007669"/>
    <property type="project" value="UniProtKB-KW"/>
</dbReference>
<dbReference type="InterPro" id="IPR007197">
    <property type="entry name" value="rSAM"/>
</dbReference>
<dbReference type="Pfam" id="PF04055">
    <property type="entry name" value="Radical_SAM"/>
    <property type="match status" value="1"/>
</dbReference>